<dbReference type="AlphaFoldDB" id="W4VPG3"/>
<evidence type="ECO:0000256" key="3">
    <source>
        <dbReference type="ARBA" id="ARBA00022475"/>
    </source>
</evidence>
<sequence length="64" mass="6962">MFAQILLITGGGPSGATRPLIQYIYEVGFTQNNLGYAATMSYALFVILLALSIIQLKHQRMGGE</sequence>
<evidence type="ECO:0000256" key="6">
    <source>
        <dbReference type="ARBA" id="ARBA00023136"/>
    </source>
</evidence>
<dbReference type="PANTHER" id="PTHR30193:SF37">
    <property type="entry name" value="INNER MEMBRANE ABC TRANSPORTER PERMEASE PROTEIN YCJO"/>
    <property type="match status" value="1"/>
</dbReference>
<feature type="transmembrane region" description="Helical" evidence="7">
    <location>
        <begin position="34"/>
        <end position="54"/>
    </location>
</feature>
<dbReference type="eggNOG" id="COG1175">
    <property type="taxonomic scope" value="Bacteria"/>
</dbReference>
<reference evidence="8 9" key="1">
    <citation type="journal article" date="2014" name="Genome Announc.">
        <title>Draft Genome Sequence of the Boron-Tolerant and Moderately Halotolerant Bacterium Gracilibacillus boraciitolerans JCM 21714T.</title>
        <authorList>
            <person name="Ahmed I."/>
            <person name="Oshima K."/>
            <person name="Suda W."/>
            <person name="Kitamura K."/>
            <person name="Iida T."/>
            <person name="Ohmori Y."/>
            <person name="Fujiwara T."/>
            <person name="Hattori M."/>
            <person name="Ohkuma M."/>
        </authorList>
    </citation>
    <scope>NUCLEOTIDE SEQUENCE [LARGE SCALE GENOMIC DNA]</scope>
    <source>
        <strain evidence="8 9">JCM 21714</strain>
    </source>
</reference>
<evidence type="ECO:0000256" key="7">
    <source>
        <dbReference type="SAM" id="Phobius"/>
    </source>
</evidence>
<evidence type="ECO:0000256" key="4">
    <source>
        <dbReference type="ARBA" id="ARBA00022692"/>
    </source>
</evidence>
<keyword evidence="3" id="KW-1003">Cell membrane</keyword>
<dbReference type="EMBL" id="BAVS01000030">
    <property type="protein sequence ID" value="GAE94733.1"/>
    <property type="molecule type" value="Genomic_DNA"/>
</dbReference>
<keyword evidence="4 7" id="KW-0812">Transmembrane</keyword>
<dbReference type="Proteomes" id="UP000019102">
    <property type="component" value="Unassembled WGS sequence"/>
</dbReference>
<organism evidence="8 9">
    <name type="scientific">Gracilibacillus boraciitolerans JCM 21714</name>
    <dbReference type="NCBI Taxonomy" id="1298598"/>
    <lineage>
        <taxon>Bacteria</taxon>
        <taxon>Bacillati</taxon>
        <taxon>Bacillota</taxon>
        <taxon>Bacilli</taxon>
        <taxon>Bacillales</taxon>
        <taxon>Bacillaceae</taxon>
        <taxon>Gracilibacillus</taxon>
    </lineage>
</organism>
<proteinExistence type="predicted"/>
<evidence type="ECO:0000313" key="8">
    <source>
        <dbReference type="EMBL" id="GAE94733.1"/>
    </source>
</evidence>
<dbReference type="PANTHER" id="PTHR30193">
    <property type="entry name" value="ABC TRANSPORTER PERMEASE PROTEIN"/>
    <property type="match status" value="1"/>
</dbReference>
<evidence type="ECO:0000313" key="9">
    <source>
        <dbReference type="Proteomes" id="UP000019102"/>
    </source>
</evidence>
<gene>
    <name evidence="8" type="ORF">JCM21714_3919</name>
</gene>
<dbReference type="GO" id="GO:0005886">
    <property type="term" value="C:plasma membrane"/>
    <property type="evidence" value="ECO:0007669"/>
    <property type="project" value="UniProtKB-SubCell"/>
</dbReference>
<comment type="caution">
    <text evidence="8">The sequence shown here is derived from an EMBL/GenBank/DDBJ whole genome shotgun (WGS) entry which is preliminary data.</text>
</comment>
<name>W4VPG3_9BACI</name>
<dbReference type="STRING" id="1298598.JCM21714_3919"/>
<dbReference type="SUPFAM" id="SSF161098">
    <property type="entry name" value="MetI-like"/>
    <property type="match status" value="1"/>
</dbReference>
<evidence type="ECO:0000256" key="2">
    <source>
        <dbReference type="ARBA" id="ARBA00022448"/>
    </source>
</evidence>
<evidence type="ECO:0000256" key="1">
    <source>
        <dbReference type="ARBA" id="ARBA00004651"/>
    </source>
</evidence>
<protein>
    <submittedName>
        <fullName evidence="8">Sugar ABC transporter permease</fullName>
    </submittedName>
</protein>
<dbReference type="Gene3D" id="1.10.3720.10">
    <property type="entry name" value="MetI-like"/>
    <property type="match status" value="1"/>
</dbReference>
<comment type="subcellular location">
    <subcellularLocation>
        <location evidence="1">Cell membrane</location>
        <topology evidence="1">Multi-pass membrane protein</topology>
    </subcellularLocation>
</comment>
<keyword evidence="6 7" id="KW-0472">Membrane</keyword>
<dbReference type="InterPro" id="IPR035906">
    <property type="entry name" value="MetI-like_sf"/>
</dbReference>
<dbReference type="InterPro" id="IPR051393">
    <property type="entry name" value="ABC_transporter_permease"/>
</dbReference>
<keyword evidence="5 7" id="KW-1133">Transmembrane helix</keyword>
<keyword evidence="9" id="KW-1185">Reference proteome</keyword>
<keyword evidence="2" id="KW-0813">Transport</keyword>
<evidence type="ECO:0000256" key="5">
    <source>
        <dbReference type="ARBA" id="ARBA00022989"/>
    </source>
</evidence>
<accession>W4VPG3</accession>